<keyword evidence="3 6" id="KW-0547">Nucleotide-binding</keyword>
<dbReference type="SUPFAM" id="SSF56112">
    <property type="entry name" value="Protein kinase-like (PK-like)"/>
    <property type="match status" value="1"/>
</dbReference>
<dbReference type="GO" id="GO:0005524">
    <property type="term" value="F:ATP binding"/>
    <property type="evidence" value="ECO:0007669"/>
    <property type="project" value="UniProtKB-UniRule"/>
</dbReference>
<dbReference type="PANTHER" id="PTHR44329:SF11">
    <property type="entry name" value="OS09G0443600 PROTEIN"/>
    <property type="match status" value="1"/>
</dbReference>
<dbReference type="SMART" id="SM00220">
    <property type="entry name" value="S_TKc"/>
    <property type="match status" value="1"/>
</dbReference>
<evidence type="ECO:0000256" key="9">
    <source>
        <dbReference type="SAM" id="MobiDB-lite"/>
    </source>
</evidence>
<dbReference type="Gene3D" id="3.30.200.20">
    <property type="entry name" value="Phosphorylase Kinase, domain 1"/>
    <property type="match status" value="1"/>
</dbReference>
<keyword evidence="12" id="KW-1185">Reference proteome</keyword>
<dbReference type="AlphaFoldDB" id="A0AAW1R9L0"/>
<evidence type="ECO:0000256" key="4">
    <source>
        <dbReference type="ARBA" id="ARBA00022777"/>
    </source>
</evidence>
<reference evidence="11 12" key="1">
    <citation type="journal article" date="2024" name="Nat. Commun.">
        <title>Phylogenomics reveals the evolutionary origins of lichenization in chlorophyte algae.</title>
        <authorList>
            <person name="Puginier C."/>
            <person name="Libourel C."/>
            <person name="Otte J."/>
            <person name="Skaloud P."/>
            <person name="Haon M."/>
            <person name="Grisel S."/>
            <person name="Petersen M."/>
            <person name="Berrin J.G."/>
            <person name="Delaux P.M."/>
            <person name="Dal Grande F."/>
            <person name="Keller J."/>
        </authorList>
    </citation>
    <scope>NUCLEOTIDE SEQUENCE [LARGE SCALE GENOMIC DNA]</scope>
    <source>
        <strain evidence="11 12">SAG 2043</strain>
    </source>
</reference>
<feature type="region of interest" description="Disordered" evidence="9">
    <location>
        <begin position="64"/>
        <end position="106"/>
    </location>
</feature>
<keyword evidence="8" id="KW-0175">Coiled coil</keyword>
<gene>
    <name evidence="11" type="ORF">WJX72_011909</name>
</gene>
<comment type="similarity">
    <text evidence="7">Belongs to the protein kinase superfamily.</text>
</comment>
<dbReference type="GO" id="GO:0004674">
    <property type="term" value="F:protein serine/threonine kinase activity"/>
    <property type="evidence" value="ECO:0007669"/>
    <property type="project" value="UniProtKB-KW"/>
</dbReference>
<evidence type="ECO:0000259" key="10">
    <source>
        <dbReference type="PROSITE" id="PS50011"/>
    </source>
</evidence>
<evidence type="ECO:0000256" key="3">
    <source>
        <dbReference type="ARBA" id="ARBA00022741"/>
    </source>
</evidence>
<dbReference type="InterPro" id="IPR011009">
    <property type="entry name" value="Kinase-like_dom_sf"/>
</dbReference>
<accession>A0AAW1R9L0</accession>
<dbReference type="InterPro" id="IPR017441">
    <property type="entry name" value="Protein_kinase_ATP_BS"/>
</dbReference>
<evidence type="ECO:0000256" key="6">
    <source>
        <dbReference type="PROSITE-ProRule" id="PRU10141"/>
    </source>
</evidence>
<dbReference type="Gene3D" id="1.10.510.10">
    <property type="entry name" value="Transferase(Phosphotransferase) domain 1"/>
    <property type="match status" value="1"/>
</dbReference>
<keyword evidence="5 6" id="KW-0067">ATP-binding</keyword>
<dbReference type="PROSITE" id="PS00107">
    <property type="entry name" value="PROTEIN_KINASE_ATP"/>
    <property type="match status" value="1"/>
</dbReference>
<dbReference type="EMBL" id="JALJOR010000001">
    <property type="protein sequence ID" value="KAK9830463.1"/>
    <property type="molecule type" value="Genomic_DNA"/>
</dbReference>
<evidence type="ECO:0000313" key="11">
    <source>
        <dbReference type="EMBL" id="KAK9830463.1"/>
    </source>
</evidence>
<dbReference type="InterPro" id="IPR051681">
    <property type="entry name" value="Ser/Thr_Kinases-Pseudokinases"/>
</dbReference>
<evidence type="ECO:0000313" key="12">
    <source>
        <dbReference type="Proteomes" id="UP001489004"/>
    </source>
</evidence>
<dbReference type="CDD" id="cd13999">
    <property type="entry name" value="STKc_MAP3K-like"/>
    <property type="match status" value="1"/>
</dbReference>
<organism evidence="11 12">
    <name type="scientific">[Myrmecia] bisecta</name>
    <dbReference type="NCBI Taxonomy" id="41462"/>
    <lineage>
        <taxon>Eukaryota</taxon>
        <taxon>Viridiplantae</taxon>
        <taxon>Chlorophyta</taxon>
        <taxon>core chlorophytes</taxon>
        <taxon>Trebouxiophyceae</taxon>
        <taxon>Trebouxiales</taxon>
        <taxon>Trebouxiaceae</taxon>
        <taxon>Myrmecia</taxon>
    </lineage>
</organism>
<name>A0AAW1R9L0_9CHLO</name>
<evidence type="ECO:0000256" key="8">
    <source>
        <dbReference type="SAM" id="Coils"/>
    </source>
</evidence>
<protein>
    <recommendedName>
        <fullName evidence="10">Protein kinase domain-containing protein</fullName>
    </recommendedName>
</protein>
<sequence length="436" mass="48540">MYQQSAEQQLRSRLEEAEMKLEMSMEVNRHLNGEVEELVRQVDKLHEQNTAYEKHVHELATLLSKQKRKDASGTEQGHEDEVDKLANPETFEQSEPETSGRGESSDFLNDQRWAELRKIGQTAEWLVEPREVKLGRVLGEGTFGTTYRGSWRGGDVAVKCVRVGERSEAESFLREVATLAALRHPNIMPFYGACLKPPQHCWLLCEYLPGGTLAQWLHGTSNGWPPRRTLEERLAMALGVAKGMQALEMAAPPILHRDLKPSNVFIDAAGHPRVADMGLARRLTPDSINSLTGETGTYLYMAPEMIRHELYNSKADVFSWGVMLAELINQKPPYEGSYYTPVQIALAVGEDQLRPTLPPGIPEGLSALAKACYDPEPENRPCFELVVQQLRAVLAGLAQQQAQQAQQATVMGRMFGRARSITTAAAAALPLSQTTR</sequence>
<keyword evidence="1 7" id="KW-0723">Serine/threonine-protein kinase</keyword>
<dbReference type="PANTHER" id="PTHR44329">
    <property type="entry name" value="SERINE/THREONINE-PROTEIN KINASE TNNI3K-RELATED"/>
    <property type="match status" value="1"/>
</dbReference>
<dbReference type="Pfam" id="PF07714">
    <property type="entry name" value="PK_Tyr_Ser-Thr"/>
    <property type="match status" value="1"/>
</dbReference>
<keyword evidence="4" id="KW-0418">Kinase</keyword>
<dbReference type="Proteomes" id="UP001489004">
    <property type="component" value="Unassembled WGS sequence"/>
</dbReference>
<evidence type="ECO:0000256" key="5">
    <source>
        <dbReference type="ARBA" id="ARBA00022840"/>
    </source>
</evidence>
<feature type="coiled-coil region" evidence="8">
    <location>
        <begin position="7"/>
        <end position="55"/>
    </location>
</feature>
<dbReference type="PROSITE" id="PS00108">
    <property type="entry name" value="PROTEIN_KINASE_ST"/>
    <property type="match status" value="1"/>
</dbReference>
<evidence type="ECO:0000256" key="2">
    <source>
        <dbReference type="ARBA" id="ARBA00022679"/>
    </source>
</evidence>
<dbReference type="InterPro" id="IPR008271">
    <property type="entry name" value="Ser/Thr_kinase_AS"/>
</dbReference>
<feature type="binding site" evidence="6">
    <location>
        <position position="159"/>
    </location>
    <ligand>
        <name>ATP</name>
        <dbReference type="ChEBI" id="CHEBI:30616"/>
    </ligand>
</feature>
<comment type="caution">
    <text evidence="11">The sequence shown here is derived from an EMBL/GenBank/DDBJ whole genome shotgun (WGS) entry which is preliminary data.</text>
</comment>
<evidence type="ECO:0000256" key="1">
    <source>
        <dbReference type="ARBA" id="ARBA00022527"/>
    </source>
</evidence>
<proteinExistence type="inferred from homology"/>
<feature type="compositionally biased region" description="Basic and acidic residues" evidence="9">
    <location>
        <begin position="69"/>
        <end position="86"/>
    </location>
</feature>
<dbReference type="InterPro" id="IPR000719">
    <property type="entry name" value="Prot_kinase_dom"/>
</dbReference>
<dbReference type="PROSITE" id="PS50011">
    <property type="entry name" value="PROTEIN_KINASE_DOM"/>
    <property type="match status" value="1"/>
</dbReference>
<evidence type="ECO:0000256" key="7">
    <source>
        <dbReference type="RuleBase" id="RU000304"/>
    </source>
</evidence>
<feature type="domain" description="Protein kinase" evidence="10">
    <location>
        <begin position="132"/>
        <end position="394"/>
    </location>
</feature>
<dbReference type="InterPro" id="IPR001245">
    <property type="entry name" value="Ser-Thr/Tyr_kinase_cat_dom"/>
</dbReference>
<keyword evidence="2" id="KW-0808">Transferase</keyword>